<proteinExistence type="predicted"/>
<feature type="transmembrane region" description="Helical" evidence="1">
    <location>
        <begin position="42"/>
        <end position="67"/>
    </location>
</feature>
<dbReference type="SUPFAM" id="SSF52266">
    <property type="entry name" value="SGNH hydrolase"/>
    <property type="match status" value="1"/>
</dbReference>
<dbReference type="InterPro" id="IPR036514">
    <property type="entry name" value="SGNH_hydro_sf"/>
</dbReference>
<evidence type="ECO:0000313" key="4">
    <source>
        <dbReference type="Proteomes" id="UP000708576"/>
    </source>
</evidence>
<dbReference type="RefSeq" id="WP_212216334.1">
    <property type="nucleotide sequence ID" value="NZ_JAGUCO010000008.1"/>
</dbReference>
<dbReference type="CDD" id="cd00229">
    <property type="entry name" value="SGNH_hydrolase"/>
    <property type="match status" value="1"/>
</dbReference>
<feature type="transmembrane region" description="Helical" evidence="1">
    <location>
        <begin position="79"/>
        <end position="96"/>
    </location>
</feature>
<evidence type="ECO:0000259" key="2">
    <source>
        <dbReference type="Pfam" id="PF13472"/>
    </source>
</evidence>
<keyword evidence="1" id="KW-0812">Transmembrane</keyword>
<dbReference type="EMBL" id="JAGUCO010000008">
    <property type="protein sequence ID" value="MBS2099091.1"/>
    <property type="molecule type" value="Genomic_DNA"/>
</dbReference>
<reference evidence="3 4" key="1">
    <citation type="journal article" date="2015" name="Int. J. Syst. Evol. Microbiol.">
        <title>Carboxylicivirga linearis sp. nov., isolated from a sea cucumber culture pond.</title>
        <authorList>
            <person name="Wang F.Q."/>
            <person name="Zhou Y.X."/>
            <person name="Lin X.Z."/>
            <person name="Chen G.J."/>
            <person name="Du Z.J."/>
        </authorList>
    </citation>
    <scope>NUCLEOTIDE SEQUENCE [LARGE SCALE GENOMIC DNA]</scope>
    <source>
        <strain evidence="3 4">FB218</strain>
    </source>
</reference>
<feature type="transmembrane region" description="Helical" evidence="1">
    <location>
        <begin position="12"/>
        <end position="30"/>
    </location>
</feature>
<protein>
    <recommendedName>
        <fullName evidence="2">SGNH hydrolase-type esterase domain-containing protein</fullName>
    </recommendedName>
</protein>
<dbReference type="InterPro" id="IPR051532">
    <property type="entry name" value="Ester_Hydrolysis_Enzymes"/>
</dbReference>
<keyword evidence="1" id="KW-1133">Transmembrane helix</keyword>
<dbReference type="PANTHER" id="PTHR30383:SF5">
    <property type="entry name" value="SGNH HYDROLASE-TYPE ESTERASE DOMAIN-CONTAINING PROTEIN"/>
    <property type="match status" value="1"/>
</dbReference>
<comment type="caution">
    <text evidence="3">The sequence shown here is derived from an EMBL/GenBank/DDBJ whole genome shotgun (WGS) entry which is preliminary data.</text>
</comment>
<evidence type="ECO:0000313" key="3">
    <source>
        <dbReference type="EMBL" id="MBS2099091.1"/>
    </source>
</evidence>
<name>A0ABS5JXB4_9BACT</name>
<organism evidence="3 4">
    <name type="scientific">Carboxylicivirga linearis</name>
    <dbReference type="NCBI Taxonomy" id="1628157"/>
    <lineage>
        <taxon>Bacteria</taxon>
        <taxon>Pseudomonadati</taxon>
        <taxon>Bacteroidota</taxon>
        <taxon>Bacteroidia</taxon>
        <taxon>Marinilabiliales</taxon>
        <taxon>Marinilabiliaceae</taxon>
        <taxon>Carboxylicivirga</taxon>
    </lineage>
</organism>
<dbReference type="PANTHER" id="PTHR30383">
    <property type="entry name" value="THIOESTERASE 1/PROTEASE 1/LYSOPHOSPHOLIPASE L1"/>
    <property type="match status" value="1"/>
</dbReference>
<accession>A0ABS5JXB4</accession>
<dbReference type="InterPro" id="IPR013830">
    <property type="entry name" value="SGNH_hydro"/>
</dbReference>
<gene>
    <name evidence="3" type="ORF">KEM10_12435</name>
</gene>
<keyword evidence="4" id="KW-1185">Reference proteome</keyword>
<sequence>MEKTILIRLFKVILLVLLGIGIGYVFAGFLQQDDVVMNQTRFIYKLMFIYGPLIALPIIYAFLIYAFLFASKEFIKSTLFTGIVLVLILMVLFPVYELVKNTFGVKEDKYAKRFHPYLQLMPPQVDAQNYQSSNYNIFCLGGSTTQYTNSEGMGWPAMLEQSLRVGLKTDSIDVYNLGMQWYTTQHSLINYEVNIKHYRHDVLIVMHAINDLLHNADFSSFSKGAFREDYGHFYGPVKNAFKKPGSLVRSIAGSFGQYWYAEPTVFVDQKEYPGLESFERNLISLIEVANLKGVKVVLMSQPNILHADLSDEIKSKCQMINSEAVGSGKKWTYESGITGMEKYNQLVRTLANEQKVVLVDLESVVPKTLEYFTDEVHYTDAAYPLIKAEIARVLMEEKLINSTNNGK</sequence>
<dbReference type="Gene3D" id="3.40.50.1110">
    <property type="entry name" value="SGNH hydrolase"/>
    <property type="match status" value="1"/>
</dbReference>
<dbReference type="Proteomes" id="UP000708576">
    <property type="component" value="Unassembled WGS sequence"/>
</dbReference>
<evidence type="ECO:0000256" key="1">
    <source>
        <dbReference type="SAM" id="Phobius"/>
    </source>
</evidence>
<dbReference type="Pfam" id="PF13472">
    <property type="entry name" value="Lipase_GDSL_2"/>
    <property type="match status" value="1"/>
</dbReference>
<keyword evidence="1" id="KW-0472">Membrane</keyword>
<feature type="domain" description="SGNH hydrolase-type esterase" evidence="2">
    <location>
        <begin position="139"/>
        <end position="383"/>
    </location>
</feature>